<dbReference type="STRING" id="78410.A0A0P7BYZ6"/>
<comment type="caution">
    <text evidence="1">The sequence shown here is derived from an EMBL/GenBank/DDBJ whole genome shotgun (WGS) entry which is preliminary data.</text>
</comment>
<sequence length="192" mass="21233">MTEAKQAAFIYINGYPGVGKLTVANELCKLLPNAKVVSNHLLIDPVAAVFERTAREYQPLRRALRRELLTSLAAAESTRDVTWIFTDQQSSNELGSSTAKEYQIAAALRGSPFISVILSCELDENLRRAVGEGRGNGSNTKLTDLAILRTIRQGEDIFHFRAETEMELDLTDLSPSEAGRKIYEHVCSTVSM</sequence>
<evidence type="ECO:0000313" key="1">
    <source>
        <dbReference type="EMBL" id="KPM46453.1"/>
    </source>
</evidence>
<dbReference type="AlphaFoldDB" id="A0A0P7BYZ6"/>
<dbReference type="Pfam" id="PF13238">
    <property type="entry name" value="AAA_18"/>
    <property type="match status" value="1"/>
</dbReference>
<gene>
    <name evidence="1" type="ORF">AK830_g200</name>
</gene>
<protein>
    <submittedName>
        <fullName evidence="1">Uncharacterized protein</fullName>
    </submittedName>
</protein>
<accession>A0A0P7BYZ6</accession>
<dbReference type="InterPro" id="IPR027417">
    <property type="entry name" value="P-loop_NTPase"/>
</dbReference>
<dbReference type="SUPFAM" id="SSF52540">
    <property type="entry name" value="P-loop containing nucleoside triphosphate hydrolases"/>
    <property type="match status" value="1"/>
</dbReference>
<evidence type="ECO:0000313" key="2">
    <source>
        <dbReference type="Proteomes" id="UP000050424"/>
    </source>
</evidence>
<organism evidence="1 2">
    <name type="scientific">Neonectria ditissima</name>
    <dbReference type="NCBI Taxonomy" id="78410"/>
    <lineage>
        <taxon>Eukaryota</taxon>
        <taxon>Fungi</taxon>
        <taxon>Dikarya</taxon>
        <taxon>Ascomycota</taxon>
        <taxon>Pezizomycotina</taxon>
        <taxon>Sordariomycetes</taxon>
        <taxon>Hypocreomycetidae</taxon>
        <taxon>Hypocreales</taxon>
        <taxon>Nectriaceae</taxon>
        <taxon>Neonectria</taxon>
    </lineage>
</organism>
<dbReference type="Gene3D" id="3.40.50.300">
    <property type="entry name" value="P-loop containing nucleotide triphosphate hydrolases"/>
    <property type="match status" value="1"/>
</dbReference>
<keyword evidence="2" id="KW-1185">Reference proteome</keyword>
<dbReference type="OrthoDB" id="5426988at2759"/>
<reference evidence="1 2" key="1">
    <citation type="submission" date="2015-09" db="EMBL/GenBank/DDBJ databases">
        <title>Draft genome of a European isolate of the apple canker pathogen Neonectria ditissima.</title>
        <authorList>
            <person name="Gomez-Cortecero A."/>
            <person name="Harrison R.J."/>
            <person name="Armitage A.D."/>
        </authorList>
    </citation>
    <scope>NUCLEOTIDE SEQUENCE [LARGE SCALE GENOMIC DNA]</scope>
    <source>
        <strain evidence="1 2">R09/05</strain>
    </source>
</reference>
<proteinExistence type="predicted"/>
<dbReference type="EMBL" id="LKCW01000001">
    <property type="protein sequence ID" value="KPM46453.1"/>
    <property type="molecule type" value="Genomic_DNA"/>
</dbReference>
<name>A0A0P7BYZ6_9HYPO</name>
<dbReference type="Proteomes" id="UP000050424">
    <property type="component" value="Unassembled WGS sequence"/>
</dbReference>